<protein>
    <submittedName>
        <fullName evidence="1">WG repeat-containing protein</fullName>
    </submittedName>
</protein>
<name>A0A5B7TKQ0_9FLAO</name>
<keyword evidence="2" id="KW-1185">Reference proteome</keyword>
<dbReference type="AlphaFoldDB" id="A0A5B7TKQ0"/>
<organism evidence="1 2">
    <name type="scientific">Aureibaculum algae</name>
    <dbReference type="NCBI Taxonomy" id="2584122"/>
    <lineage>
        <taxon>Bacteria</taxon>
        <taxon>Pseudomonadati</taxon>
        <taxon>Bacteroidota</taxon>
        <taxon>Flavobacteriia</taxon>
        <taxon>Flavobacteriales</taxon>
        <taxon>Flavobacteriaceae</taxon>
        <taxon>Aureibaculum</taxon>
    </lineage>
</organism>
<reference evidence="1 2" key="1">
    <citation type="submission" date="2019-05" db="EMBL/GenBank/DDBJ databases">
        <title>Algicella ahnfeltiae gen. nov., sp. nov., a novel marine bacterium of the family Flavobacteriaceae isolated from a red alga.</title>
        <authorList>
            <person name="Nedashkovskaya O.I."/>
            <person name="Kukhlevskiy A.D."/>
            <person name="Kim S.-G."/>
            <person name="Zhukova N.V."/>
            <person name="Mikhailov V.V."/>
        </authorList>
    </citation>
    <scope>NUCLEOTIDE SEQUENCE [LARGE SCALE GENOMIC DNA]</scope>
    <source>
        <strain evidence="1 2">10Alg115</strain>
    </source>
</reference>
<dbReference type="PANTHER" id="PTHR37841:SF1">
    <property type="entry name" value="DUF3298 DOMAIN-CONTAINING PROTEIN"/>
    <property type="match status" value="1"/>
</dbReference>
<gene>
    <name evidence="1" type="ORF">FF125_01510</name>
</gene>
<evidence type="ECO:0000313" key="2">
    <source>
        <dbReference type="Proteomes" id="UP000306229"/>
    </source>
</evidence>
<accession>A0A5B7TKQ0</accession>
<dbReference type="KEGG" id="fbe:FF125_01510"/>
<dbReference type="Proteomes" id="UP000306229">
    <property type="component" value="Chromosome"/>
</dbReference>
<dbReference type="PANTHER" id="PTHR37841">
    <property type="entry name" value="GLR2918 PROTEIN"/>
    <property type="match status" value="1"/>
</dbReference>
<dbReference type="Pfam" id="PF14903">
    <property type="entry name" value="WG_beta_rep"/>
    <property type="match status" value="5"/>
</dbReference>
<dbReference type="RefSeq" id="WP_138948127.1">
    <property type="nucleotide sequence ID" value="NZ_CP040749.1"/>
</dbReference>
<evidence type="ECO:0000313" key="1">
    <source>
        <dbReference type="EMBL" id="QCX37179.1"/>
    </source>
</evidence>
<dbReference type="OrthoDB" id="623514at2"/>
<sequence length="506" mass="57919">MKRILVVTALFSGIIGFSQEEEVVEIMEVEETVIESTESGNVNQYYQNNSTDIVTGEIDKTLLIFKGKNSSLYGLKDKSGKVLVKPIFNSINSYGSTKDRIRASLSYGKEGIIDPKGNIIIPFEYSSFYYNNTHNIYTTNKDGKSYLFDYYGNKLLKESYDEISIEDNYFKVKENGFYGILSADGEELLPIKYDQINYYQQENWFLITKNGVDNIIYSNGKNVFGNKFTSVSKLDYYFKFILVEKNGKFGIVDKTGNDITPISFDAVDKNYNGNFFIIKQNGKWGLYNIVFKKFLIEPSYDNVKMLSNNYYLLQSQNKKTLVDILHNKKVDFTPYDEVNNYISKNIAVVKVDGLRGAVNIDSGKLIIPTKYNYLDVNSNYIKASLPDNRLSDIYNYDGDPIYTDVSFIKSLNNNYNYSKITSKGKMGLMYKGKEIIPTEYDQIKDFDKSVFVLVKKDNKSALVSIVDGSFLIPLSADPIMVDAEKNIVSYKKKNYSIRLNKLVEIK</sequence>
<dbReference type="InterPro" id="IPR032774">
    <property type="entry name" value="WG_beta_rep"/>
</dbReference>
<dbReference type="EMBL" id="CP040749">
    <property type="protein sequence ID" value="QCX37179.1"/>
    <property type="molecule type" value="Genomic_DNA"/>
</dbReference>
<proteinExistence type="predicted"/>